<dbReference type="PANTHER" id="PTHR30237">
    <property type="entry name" value="MURAMOYLTETRAPEPTIDE CARBOXYPEPTIDASE"/>
    <property type="match status" value="1"/>
</dbReference>
<organism evidence="6 7">
    <name type="scientific">Vallitalea guaymasensis</name>
    <dbReference type="NCBI Taxonomy" id="1185412"/>
    <lineage>
        <taxon>Bacteria</taxon>
        <taxon>Bacillati</taxon>
        <taxon>Bacillota</taxon>
        <taxon>Clostridia</taxon>
        <taxon>Lachnospirales</taxon>
        <taxon>Vallitaleaceae</taxon>
        <taxon>Vallitalea</taxon>
    </lineage>
</organism>
<dbReference type="PANTHER" id="PTHR30237:SF5">
    <property type="entry name" value="CARBOXYPEPTIDASE VC_A0337-RELATED"/>
    <property type="match status" value="1"/>
</dbReference>
<evidence type="ECO:0000256" key="3">
    <source>
        <dbReference type="PIRSR" id="PIRSR028757-1"/>
    </source>
</evidence>
<dbReference type="InterPro" id="IPR040921">
    <property type="entry name" value="Peptidase_S66C"/>
</dbReference>
<keyword evidence="7" id="KW-1185">Reference proteome</keyword>
<name>A0A8J8M8W5_9FIRM</name>
<dbReference type="SUPFAM" id="SSF141986">
    <property type="entry name" value="LD-carboxypeptidase A C-terminal domain-like"/>
    <property type="match status" value="1"/>
</dbReference>
<dbReference type="Gene3D" id="3.40.50.10740">
    <property type="entry name" value="Class I glutamine amidotransferase-like"/>
    <property type="match status" value="1"/>
</dbReference>
<evidence type="ECO:0000256" key="1">
    <source>
        <dbReference type="ARBA" id="ARBA00010233"/>
    </source>
</evidence>
<evidence type="ECO:0000256" key="2">
    <source>
        <dbReference type="ARBA" id="ARBA00022801"/>
    </source>
</evidence>
<dbReference type="Pfam" id="PF02016">
    <property type="entry name" value="Peptidase_S66"/>
    <property type="match status" value="1"/>
</dbReference>
<feature type="domain" description="LD-carboxypeptidase C-terminal" evidence="5">
    <location>
        <begin position="202"/>
        <end position="317"/>
    </location>
</feature>
<feature type="active site" description="Charge relay system" evidence="3">
    <location>
        <position position="302"/>
    </location>
</feature>
<dbReference type="SUPFAM" id="SSF52317">
    <property type="entry name" value="Class I glutamine amidotransferase-like"/>
    <property type="match status" value="1"/>
</dbReference>
<dbReference type="AlphaFoldDB" id="A0A8J8M8W5"/>
<dbReference type="InterPro" id="IPR003507">
    <property type="entry name" value="S66_fam"/>
</dbReference>
<evidence type="ECO:0000259" key="4">
    <source>
        <dbReference type="Pfam" id="PF02016"/>
    </source>
</evidence>
<dbReference type="InterPro" id="IPR027461">
    <property type="entry name" value="Carboxypeptidase_A_C_sf"/>
</dbReference>
<reference evidence="6 7" key="1">
    <citation type="submission" date="2020-07" db="EMBL/GenBank/DDBJ databases">
        <title>Vallitalea guaymasensis genome.</title>
        <authorList>
            <person name="Postec A."/>
        </authorList>
    </citation>
    <scope>NUCLEOTIDE SEQUENCE [LARGE SCALE GENOMIC DNA]</scope>
    <source>
        <strain evidence="6 7">Ra1766G1</strain>
    </source>
</reference>
<evidence type="ECO:0000259" key="5">
    <source>
        <dbReference type="Pfam" id="PF17676"/>
    </source>
</evidence>
<comment type="similarity">
    <text evidence="1">Belongs to the peptidase S66 family.</text>
</comment>
<dbReference type="PIRSF" id="PIRSF028757">
    <property type="entry name" value="LD-carboxypeptidase"/>
    <property type="match status" value="1"/>
</dbReference>
<feature type="domain" description="LD-carboxypeptidase N-terminal" evidence="4">
    <location>
        <begin position="12"/>
        <end position="131"/>
    </location>
</feature>
<dbReference type="CDD" id="cd07062">
    <property type="entry name" value="Peptidase_S66_mccF_like"/>
    <property type="match status" value="1"/>
</dbReference>
<keyword evidence="2" id="KW-0378">Hydrolase</keyword>
<sequence length="331" mass="37894">MMINQIKEGDAIGIFSPSKPITSTCYKRYSRAKNFLESKGFKIIEGKLTGKNDFYRSGSIIERAEELNELIRNPEVRCIMSTIGGMNSNSIIPYIDYDAFRKDPKIIIGYSDVTAILFAIYSITGVTTFYGPALVASFGELEPYNELTYNYFSEVLVNKHSNHHRYKMPEVWTEEFIDWESQEKSKNMIKNKWITIKEGEAEGRLIVGNLNTMTGIWGSQYMPKILEGDILFIEDSLKDAATVERLFSLLKVNDVFERISGLILGKHEKFNDRNTGRKPYEILEEVLGDNDIPFLAEVDCCHTHPMFTMPIGKKIKLNATDKTIELIEEIF</sequence>
<protein>
    <submittedName>
        <fullName evidence="6">LD-carboxypeptidase</fullName>
    </submittedName>
</protein>
<dbReference type="KEGG" id="vgu:HYG85_06010"/>
<dbReference type="EMBL" id="CP058561">
    <property type="protein sequence ID" value="QUH28504.1"/>
    <property type="molecule type" value="Genomic_DNA"/>
</dbReference>
<dbReference type="Gene3D" id="3.50.30.60">
    <property type="entry name" value="LD-carboxypeptidase A C-terminal domain-like"/>
    <property type="match status" value="1"/>
</dbReference>
<dbReference type="InterPro" id="IPR040449">
    <property type="entry name" value="Peptidase_S66_N"/>
</dbReference>
<proteinExistence type="inferred from homology"/>
<dbReference type="Pfam" id="PF17676">
    <property type="entry name" value="Peptidase_S66C"/>
    <property type="match status" value="1"/>
</dbReference>
<dbReference type="InterPro" id="IPR029062">
    <property type="entry name" value="Class_I_gatase-like"/>
</dbReference>
<dbReference type="Proteomes" id="UP000677305">
    <property type="component" value="Chromosome"/>
</dbReference>
<dbReference type="GO" id="GO:0016787">
    <property type="term" value="F:hydrolase activity"/>
    <property type="evidence" value="ECO:0007669"/>
    <property type="project" value="UniProtKB-KW"/>
</dbReference>
<evidence type="ECO:0000313" key="6">
    <source>
        <dbReference type="EMBL" id="QUH28504.1"/>
    </source>
</evidence>
<feature type="active site" description="Charge relay system" evidence="3">
    <location>
        <position position="234"/>
    </location>
</feature>
<dbReference type="InterPro" id="IPR027478">
    <property type="entry name" value="LdcA_N"/>
</dbReference>
<feature type="active site" description="Nucleophile" evidence="3">
    <location>
        <position position="111"/>
    </location>
</feature>
<evidence type="ECO:0000313" key="7">
    <source>
        <dbReference type="Proteomes" id="UP000677305"/>
    </source>
</evidence>
<gene>
    <name evidence="6" type="ORF">HYG85_06010</name>
</gene>
<accession>A0A8J8M8W5</accession>